<accession>A0A4P7MZ46</accession>
<feature type="transmembrane region" description="Helical" evidence="7">
    <location>
        <begin position="167"/>
        <end position="187"/>
    </location>
</feature>
<sequence length="522" mass="57545">MSSAPLDGPEPSSPAHEATRAAAQDGKDSGVQDRRDSAASHNMGKIIEDQAETARVLDHAAERALCRKFDLRLMPVLAFLYLLNALDKGNLGNAQTAGLSDDLGFSAGQYNLILSIFFVPFVIFAPPLSILGKKFGPARVLPCLGVVFGSMTLLTAAAKGFGGIFALRWFLGMAESAVFPLVIYYLTTFYRRGELARRLAIFYAAANIANAFSGLLAFAVFRIERPDLIDFRWRWLFIIEGSITVLFAIFAYWYLPLNAGTASFLTEEEKALAYHRIHVDSSSVVEEEFNFRKSLVIFKHPTTWAFLLIEICVGVSAQAVHLFLPQIIQRLGYGAIQTNLYTVAPNIGGAVMLIILAFLSDWRRIRGPFVALGFTFTCIGFAIYASIQDIGAQLQLGYFATFMMCWGTSAPSVLTSTWYNNNIAHEGQRLVLTSVGVPLANLMGLVPSNIFRLEDAPKYENGLITVACFGAAGALAAASMCAYMFFDNKARNRRQGVRLSARDVPTHKLRDGPRAEEFRWFL</sequence>
<protein>
    <recommendedName>
        <fullName evidence="8">Major facilitator superfamily (MFS) profile domain-containing protein</fullName>
    </recommendedName>
</protein>
<evidence type="ECO:0000256" key="6">
    <source>
        <dbReference type="SAM" id="MobiDB-lite"/>
    </source>
</evidence>
<dbReference type="InterPro" id="IPR036259">
    <property type="entry name" value="MFS_trans_sf"/>
</dbReference>
<comment type="subcellular location">
    <subcellularLocation>
        <location evidence="1">Membrane</location>
        <topology evidence="1">Multi-pass membrane protein</topology>
    </subcellularLocation>
</comment>
<dbReference type="AlphaFoldDB" id="A0A4P7MZ46"/>
<dbReference type="GO" id="GO:0016020">
    <property type="term" value="C:membrane"/>
    <property type="evidence" value="ECO:0007669"/>
    <property type="project" value="UniProtKB-SubCell"/>
</dbReference>
<reference evidence="9 10" key="1">
    <citation type="journal article" date="2019" name="Mol. Biol. Evol.">
        <title>Blast fungal genomes show frequent chromosomal changes, gene gains and losses, and effector gene turnover.</title>
        <authorList>
            <person name="Gomez Luciano L.B."/>
            <person name="Jason Tsai I."/>
            <person name="Chuma I."/>
            <person name="Tosa Y."/>
            <person name="Chen Y.H."/>
            <person name="Li J.Y."/>
            <person name="Li M.Y."/>
            <person name="Jade Lu M.Y."/>
            <person name="Nakayashiki H."/>
            <person name="Li W.H."/>
        </authorList>
    </citation>
    <scope>NUCLEOTIDE SEQUENCE [LARGE SCALE GENOMIC DNA]</scope>
    <source>
        <strain evidence="9">MZ5-1-6</strain>
    </source>
</reference>
<feature type="domain" description="Major facilitator superfamily (MFS) profile" evidence="8">
    <location>
        <begin position="73"/>
        <end position="522"/>
    </location>
</feature>
<evidence type="ECO:0000259" key="8">
    <source>
        <dbReference type="PROSITE" id="PS50850"/>
    </source>
</evidence>
<organism evidence="9 10">
    <name type="scientific">Pyricularia oryzae</name>
    <name type="common">Rice blast fungus</name>
    <name type="synonym">Magnaporthe oryzae</name>
    <dbReference type="NCBI Taxonomy" id="318829"/>
    <lineage>
        <taxon>Eukaryota</taxon>
        <taxon>Fungi</taxon>
        <taxon>Dikarya</taxon>
        <taxon>Ascomycota</taxon>
        <taxon>Pezizomycotina</taxon>
        <taxon>Sordariomycetes</taxon>
        <taxon>Sordariomycetidae</taxon>
        <taxon>Magnaporthales</taxon>
        <taxon>Pyriculariaceae</taxon>
        <taxon>Pyricularia</taxon>
    </lineage>
</organism>
<feature type="transmembrane region" description="Helical" evidence="7">
    <location>
        <begin position="233"/>
        <end position="255"/>
    </location>
</feature>
<feature type="transmembrane region" description="Helical" evidence="7">
    <location>
        <begin position="399"/>
        <end position="419"/>
    </location>
</feature>
<dbReference type="SUPFAM" id="SSF103473">
    <property type="entry name" value="MFS general substrate transporter"/>
    <property type="match status" value="1"/>
</dbReference>
<evidence type="ECO:0000313" key="10">
    <source>
        <dbReference type="Proteomes" id="UP000294847"/>
    </source>
</evidence>
<feature type="transmembrane region" description="Helical" evidence="7">
    <location>
        <begin position="431"/>
        <end position="451"/>
    </location>
</feature>
<dbReference type="Gene3D" id="1.20.1250.20">
    <property type="entry name" value="MFS general substrate transporter like domains"/>
    <property type="match status" value="2"/>
</dbReference>
<feature type="transmembrane region" description="Helical" evidence="7">
    <location>
        <begin position="107"/>
        <end position="128"/>
    </location>
</feature>
<dbReference type="InterPro" id="IPR011701">
    <property type="entry name" value="MFS"/>
</dbReference>
<dbReference type="GO" id="GO:0022857">
    <property type="term" value="F:transmembrane transporter activity"/>
    <property type="evidence" value="ECO:0007669"/>
    <property type="project" value="InterPro"/>
</dbReference>
<dbReference type="InterPro" id="IPR020846">
    <property type="entry name" value="MFS_dom"/>
</dbReference>
<feature type="transmembrane region" description="Helical" evidence="7">
    <location>
        <begin position="463"/>
        <end position="486"/>
    </location>
</feature>
<evidence type="ECO:0000256" key="2">
    <source>
        <dbReference type="ARBA" id="ARBA00022448"/>
    </source>
</evidence>
<keyword evidence="2" id="KW-0813">Transport</keyword>
<feature type="transmembrane region" description="Helical" evidence="7">
    <location>
        <begin position="140"/>
        <end position="161"/>
    </location>
</feature>
<name>A0A4P7MZ46_PYROR</name>
<feature type="transmembrane region" description="Helical" evidence="7">
    <location>
        <begin position="302"/>
        <end position="323"/>
    </location>
</feature>
<keyword evidence="3 7" id="KW-0812">Transmembrane</keyword>
<dbReference type="PROSITE" id="PS50850">
    <property type="entry name" value="MFS"/>
    <property type="match status" value="1"/>
</dbReference>
<dbReference type="Pfam" id="PF07690">
    <property type="entry name" value="MFS_1"/>
    <property type="match status" value="1"/>
</dbReference>
<evidence type="ECO:0000256" key="1">
    <source>
        <dbReference type="ARBA" id="ARBA00004141"/>
    </source>
</evidence>
<proteinExistence type="predicted"/>
<keyword evidence="5 7" id="KW-0472">Membrane</keyword>
<feature type="transmembrane region" description="Helical" evidence="7">
    <location>
        <begin position="343"/>
        <end position="362"/>
    </location>
</feature>
<dbReference type="PANTHER" id="PTHR43791:SF50">
    <property type="entry name" value="TRANSPORTER, PUTATIVE (AFU_ORTHOLOGUE AFUA_2G00840)-RELATED"/>
    <property type="match status" value="1"/>
</dbReference>
<feature type="transmembrane region" description="Helical" evidence="7">
    <location>
        <begin position="199"/>
        <end position="221"/>
    </location>
</feature>
<evidence type="ECO:0000256" key="3">
    <source>
        <dbReference type="ARBA" id="ARBA00022692"/>
    </source>
</evidence>
<dbReference type="FunFam" id="1.20.1250.20:FF:000188">
    <property type="entry name" value="MFS general substrate transporter"/>
    <property type="match status" value="1"/>
</dbReference>
<dbReference type="FunFam" id="1.20.1250.20:FF:000013">
    <property type="entry name" value="MFS general substrate transporter"/>
    <property type="match status" value="1"/>
</dbReference>
<keyword evidence="4 7" id="KW-1133">Transmembrane helix</keyword>
<evidence type="ECO:0000256" key="4">
    <source>
        <dbReference type="ARBA" id="ARBA00022989"/>
    </source>
</evidence>
<evidence type="ECO:0000256" key="7">
    <source>
        <dbReference type="SAM" id="Phobius"/>
    </source>
</evidence>
<gene>
    <name evidence="9" type="ORF">PoMZ_00066</name>
</gene>
<feature type="transmembrane region" description="Helical" evidence="7">
    <location>
        <begin position="369"/>
        <end position="387"/>
    </location>
</feature>
<feature type="compositionally biased region" description="Basic and acidic residues" evidence="6">
    <location>
        <begin position="25"/>
        <end position="38"/>
    </location>
</feature>
<feature type="region of interest" description="Disordered" evidence="6">
    <location>
        <begin position="1"/>
        <end position="42"/>
    </location>
</feature>
<evidence type="ECO:0000313" key="9">
    <source>
        <dbReference type="EMBL" id="QBZ55173.1"/>
    </source>
</evidence>
<dbReference type="Proteomes" id="UP000294847">
    <property type="component" value="Chromosome 2"/>
</dbReference>
<dbReference type="EMBL" id="CP034205">
    <property type="protein sequence ID" value="QBZ55173.1"/>
    <property type="molecule type" value="Genomic_DNA"/>
</dbReference>
<dbReference type="PANTHER" id="PTHR43791">
    <property type="entry name" value="PERMEASE-RELATED"/>
    <property type="match status" value="1"/>
</dbReference>
<evidence type="ECO:0000256" key="5">
    <source>
        <dbReference type="ARBA" id="ARBA00023136"/>
    </source>
</evidence>